<accession>A0A7D9E8B5</accession>
<evidence type="ECO:0000313" key="1">
    <source>
        <dbReference type="EMBL" id="CAB4002181.1"/>
    </source>
</evidence>
<dbReference type="EMBL" id="CACRXK020004280">
    <property type="protein sequence ID" value="CAB4002181.1"/>
    <property type="molecule type" value="Genomic_DNA"/>
</dbReference>
<dbReference type="AlphaFoldDB" id="A0A7D9E8B5"/>
<comment type="caution">
    <text evidence="1">The sequence shown here is derived from an EMBL/GenBank/DDBJ whole genome shotgun (WGS) entry which is preliminary data.</text>
</comment>
<reference evidence="1" key="1">
    <citation type="submission" date="2020-04" db="EMBL/GenBank/DDBJ databases">
        <authorList>
            <person name="Alioto T."/>
            <person name="Alioto T."/>
            <person name="Gomez Garrido J."/>
        </authorList>
    </citation>
    <scope>NUCLEOTIDE SEQUENCE</scope>
    <source>
        <strain evidence="1">A484AB</strain>
    </source>
</reference>
<proteinExistence type="predicted"/>
<sequence length="321" mass="36737">MASTAKRPELKLRGNIVENFKNFEVRFDDYCIQTNYRDITKDPVTEKDAYYKQPILEISALRSALPDEALHVLRYTIEPQISEVDKKKPWIWMVRLRLLYTGTIGSSLMVNRFKFWSSSQDIYETVQDWEVKVEQTGNLCCYGDMTDEMCRDKFVFGLHSGSIRTELLKTHLKPNNTLKTMQDVVAEAKAIESAQKTNKIIGEAKKGLETKGLEEQVNWTSHRDMKLKRDPETCHWCGNQKGPHPWKSCPANGKTCAKCGGNDHFSKVCLEEPPHRPGGGPHIKINPGDQTKDLIEHKVRTILVDMVGPLPDTEKIYTIWA</sequence>
<keyword evidence="2" id="KW-1185">Reference proteome</keyword>
<evidence type="ECO:0000313" key="2">
    <source>
        <dbReference type="Proteomes" id="UP001152795"/>
    </source>
</evidence>
<name>A0A7D9E8B5_PARCT</name>
<dbReference type="OrthoDB" id="5984061at2759"/>
<organism evidence="1 2">
    <name type="scientific">Paramuricea clavata</name>
    <name type="common">Red gorgonian</name>
    <name type="synonym">Violescent sea-whip</name>
    <dbReference type="NCBI Taxonomy" id="317549"/>
    <lineage>
        <taxon>Eukaryota</taxon>
        <taxon>Metazoa</taxon>
        <taxon>Cnidaria</taxon>
        <taxon>Anthozoa</taxon>
        <taxon>Octocorallia</taxon>
        <taxon>Malacalcyonacea</taxon>
        <taxon>Plexauridae</taxon>
        <taxon>Paramuricea</taxon>
    </lineage>
</organism>
<dbReference type="Proteomes" id="UP001152795">
    <property type="component" value="Unassembled WGS sequence"/>
</dbReference>
<gene>
    <name evidence="1" type="ORF">PACLA_8A012081</name>
</gene>
<protein>
    <submittedName>
        <fullName evidence="1">Transposon Tf2-9 poly</fullName>
    </submittedName>
</protein>